<evidence type="ECO:0000313" key="6">
    <source>
        <dbReference type="EMBL" id="AZG75609.1"/>
    </source>
</evidence>
<dbReference type="PRINTS" id="PR00081">
    <property type="entry name" value="GDHRDH"/>
</dbReference>
<dbReference type="RefSeq" id="WP_124737479.1">
    <property type="nucleotide sequence ID" value="NZ_CP034086.1"/>
</dbReference>
<dbReference type="SUPFAM" id="SSF51735">
    <property type="entry name" value="NAD(P)-binding Rossmann-fold domains"/>
    <property type="match status" value="1"/>
</dbReference>
<evidence type="ECO:0000256" key="2">
    <source>
        <dbReference type="ARBA" id="ARBA00006484"/>
    </source>
</evidence>
<evidence type="ECO:0000313" key="7">
    <source>
        <dbReference type="Proteomes" id="UP000273982"/>
    </source>
</evidence>
<keyword evidence="3" id="KW-0521">NADP</keyword>
<dbReference type="InterPro" id="IPR051935">
    <property type="entry name" value="HSDL2"/>
</dbReference>
<evidence type="ECO:0000256" key="5">
    <source>
        <dbReference type="ARBA" id="ARBA00023140"/>
    </source>
</evidence>
<dbReference type="GO" id="GO:0016491">
    <property type="term" value="F:oxidoreductase activity"/>
    <property type="evidence" value="ECO:0007669"/>
    <property type="project" value="UniProtKB-KW"/>
</dbReference>
<reference evidence="6 7" key="1">
    <citation type="submission" date="2018-11" db="EMBL/GenBank/DDBJ databases">
        <title>Genome squencing of methanotrophic bacteria isolated from alkaline groundwater in Korea.</title>
        <authorList>
            <person name="Nguyen L.N."/>
        </authorList>
    </citation>
    <scope>NUCLEOTIDE SEQUENCE [LARGE SCALE GENOMIC DNA]</scope>
    <source>
        <strain evidence="6 7">GW6</strain>
    </source>
</reference>
<gene>
    <name evidence="6" type="ORF">EHO51_01995</name>
</gene>
<dbReference type="EMBL" id="CP034086">
    <property type="protein sequence ID" value="AZG75609.1"/>
    <property type="molecule type" value="Genomic_DNA"/>
</dbReference>
<dbReference type="PANTHER" id="PTHR42808:SF3">
    <property type="entry name" value="HYDROXYSTEROID DEHYDROGENASE-LIKE PROTEIN 2"/>
    <property type="match status" value="1"/>
</dbReference>
<dbReference type="InterPro" id="IPR020904">
    <property type="entry name" value="Sc_DH/Rdtase_CS"/>
</dbReference>
<dbReference type="InterPro" id="IPR002347">
    <property type="entry name" value="SDR_fam"/>
</dbReference>
<proteinExistence type="inferred from homology"/>
<keyword evidence="5" id="KW-0576">Peroxisome</keyword>
<dbReference type="Pfam" id="PF00106">
    <property type="entry name" value="adh_short"/>
    <property type="match status" value="1"/>
</dbReference>
<dbReference type="FunFam" id="3.40.50.720:FF:000301">
    <property type="entry name" value="Hydroxysteroid dehydrogenase like 2"/>
    <property type="match status" value="1"/>
</dbReference>
<comment type="subcellular location">
    <subcellularLocation>
        <location evidence="1">Peroxisome</location>
    </subcellularLocation>
</comment>
<dbReference type="PROSITE" id="PS00061">
    <property type="entry name" value="ADH_SHORT"/>
    <property type="match status" value="1"/>
</dbReference>
<evidence type="ECO:0000256" key="4">
    <source>
        <dbReference type="ARBA" id="ARBA00023002"/>
    </source>
</evidence>
<comment type="similarity">
    <text evidence="2">Belongs to the short-chain dehydrogenases/reductases (SDR) family.</text>
</comment>
<dbReference type="AlphaFoldDB" id="A0A3G8M0Y4"/>
<protein>
    <submittedName>
        <fullName evidence="6">NAD(P)-dependent oxidoreductase</fullName>
    </submittedName>
</protein>
<dbReference type="KEGG" id="mros:EHO51_01995"/>
<evidence type="ECO:0000256" key="1">
    <source>
        <dbReference type="ARBA" id="ARBA00004275"/>
    </source>
</evidence>
<accession>A0A3G8M0Y4</accession>
<name>A0A3G8M0Y4_9HYPH</name>
<dbReference type="NCBIfam" id="NF006133">
    <property type="entry name" value="PRK08278.1"/>
    <property type="match status" value="1"/>
</dbReference>
<organism evidence="6 7">
    <name type="scientific">Methylocystis rosea</name>
    <dbReference type="NCBI Taxonomy" id="173366"/>
    <lineage>
        <taxon>Bacteria</taxon>
        <taxon>Pseudomonadati</taxon>
        <taxon>Pseudomonadota</taxon>
        <taxon>Alphaproteobacteria</taxon>
        <taxon>Hyphomicrobiales</taxon>
        <taxon>Methylocystaceae</taxon>
        <taxon>Methylocystis</taxon>
    </lineage>
</organism>
<dbReference type="Proteomes" id="UP000273982">
    <property type="component" value="Chromosome"/>
</dbReference>
<keyword evidence="4" id="KW-0560">Oxidoreductase</keyword>
<dbReference type="InterPro" id="IPR036291">
    <property type="entry name" value="NAD(P)-bd_dom_sf"/>
</dbReference>
<dbReference type="Gene3D" id="3.40.50.720">
    <property type="entry name" value="NAD(P)-binding Rossmann-like Domain"/>
    <property type="match status" value="1"/>
</dbReference>
<dbReference type="PANTHER" id="PTHR42808">
    <property type="entry name" value="HYDROXYSTEROID DEHYDROGENASE-LIKE PROTEIN 2"/>
    <property type="match status" value="1"/>
</dbReference>
<evidence type="ECO:0000256" key="3">
    <source>
        <dbReference type="ARBA" id="ARBA00022857"/>
    </source>
</evidence>
<sequence length="295" mass="31254">MTPTTTRSLAGKTLFISGASRGIGLAIAMRAARDGANVVVVAKSVTENPRIPGTIYTAAAEIEAAGGQALAIPCDIRFEDQVEAAVGQAVSCFGGIDILVNNASAIDLRGIDTLEMKRFDLMHQINARGTYLCCKAALPHLRRSENPHILTLSPPLDLNPKWFSPNLAYTMSKYGMSLVTLGLAKDLAADGVAANSLWPETAIATAAVGNLLGGDELLRRSRKPEIVADAAHAILIRPAKSCSGNFFIDVSVLAEEGMTDFSTYAVDPRVDAVLDFFLEAPITAKVTKSAFHLGK</sequence>